<sequence length="160" mass="17212">MTYNTSPFRLIGIFLLSILTILSWTTVTALPTTHEVVALASPSAVRTSTTQDVTAPVDDTSDDSLSMQSYTEKMATGLFGRIPGLEGQSVRHPAASHTVPAVQSSNAVLTMPLSLYIALRRSMVPTPSPTGSYIYEFYGCFGQGCKPYHVSSPPSLMFCV</sequence>
<keyword evidence="2" id="KW-1185">Reference proteome</keyword>
<evidence type="ECO:0000313" key="1">
    <source>
        <dbReference type="EMBL" id="KAJ9119813.1"/>
    </source>
</evidence>
<reference evidence="1" key="1">
    <citation type="submission" date="2023-04" db="EMBL/GenBank/DDBJ databases">
        <title>Draft Genome sequencing of Naganishia species isolated from polar environments using Oxford Nanopore Technology.</title>
        <authorList>
            <person name="Leo P."/>
            <person name="Venkateswaran K."/>
        </authorList>
    </citation>
    <scope>NUCLEOTIDE SEQUENCE</scope>
    <source>
        <strain evidence="1">DBVPG 5303</strain>
    </source>
</reference>
<name>A0ACC2X712_9TREE</name>
<dbReference type="Proteomes" id="UP001234202">
    <property type="component" value="Unassembled WGS sequence"/>
</dbReference>
<comment type="caution">
    <text evidence="1">The sequence shown here is derived from an EMBL/GenBank/DDBJ whole genome shotgun (WGS) entry which is preliminary data.</text>
</comment>
<accession>A0ACC2X712</accession>
<organism evidence="1 2">
    <name type="scientific">Naganishia onofrii</name>
    <dbReference type="NCBI Taxonomy" id="1851511"/>
    <lineage>
        <taxon>Eukaryota</taxon>
        <taxon>Fungi</taxon>
        <taxon>Dikarya</taxon>
        <taxon>Basidiomycota</taxon>
        <taxon>Agaricomycotina</taxon>
        <taxon>Tremellomycetes</taxon>
        <taxon>Filobasidiales</taxon>
        <taxon>Filobasidiaceae</taxon>
        <taxon>Naganishia</taxon>
    </lineage>
</organism>
<protein>
    <submittedName>
        <fullName evidence="1">Uncharacterized protein</fullName>
    </submittedName>
</protein>
<evidence type="ECO:0000313" key="2">
    <source>
        <dbReference type="Proteomes" id="UP001234202"/>
    </source>
</evidence>
<gene>
    <name evidence="1" type="ORF">QFC24_005526</name>
</gene>
<dbReference type="EMBL" id="JASBWV010000023">
    <property type="protein sequence ID" value="KAJ9119813.1"/>
    <property type="molecule type" value="Genomic_DNA"/>
</dbReference>
<proteinExistence type="predicted"/>